<dbReference type="GO" id="GO:0061522">
    <property type="term" value="F:1,4-dihydroxy-2-naphthoyl-CoA thioesterase activity"/>
    <property type="evidence" value="ECO:0007669"/>
    <property type="project" value="TreeGrafter"/>
</dbReference>
<feature type="domain" description="Thioesterase" evidence="3">
    <location>
        <begin position="48"/>
        <end position="124"/>
    </location>
</feature>
<dbReference type="RefSeq" id="WP_183377003.1">
    <property type="nucleotide sequence ID" value="NZ_CBCSFZ010000056.1"/>
</dbReference>
<comment type="similarity">
    <text evidence="1">Belongs to the thioesterase PaaI family.</text>
</comment>
<evidence type="ECO:0000313" key="4">
    <source>
        <dbReference type="EMBL" id="MBB3023654.1"/>
    </source>
</evidence>
<dbReference type="Proteomes" id="UP000568050">
    <property type="component" value="Unassembled WGS sequence"/>
</dbReference>
<keyword evidence="2" id="KW-0378">Hydrolase</keyword>
<dbReference type="PANTHER" id="PTHR43240:SF5">
    <property type="entry name" value="1,4-DIHYDROXY-2-NAPHTHOYL-COA THIOESTERASE 1"/>
    <property type="match status" value="1"/>
</dbReference>
<comment type="caution">
    <text evidence="4">The sequence shown here is derived from an EMBL/GenBank/DDBJ whole genome shotgun (WGS) entry which is preliminary data.</text>
</comment>
<sequence length="149" mass="15640">MTEPDAPTHQPWSITLGELDRAMGVQVREQSIEKVVLTMPVEGNRQSFGSLHGGASIAVAEAAGSWAANIYASTMGRSAVGIEVSASHHRAFADGTLIVTATPIRLGRTLTTHSVDVVHEETGKLVASVRITNAVLGRPIPDSACGQDD</sequence>
<dbReference type="SUPFAM" id="SSF54637">
    <property type="entry name" value="Thioesterase/thiol ester dehydrase-isomerase"/>
    <property type="match status" value="1"/>
</dbReference>
<dbReference type="InterPro" id="IPR003736">
    <property type="entry name" value="PAAI_dom"/>
</dbReference>
<evidence type="ECO:0000256" key="2">
    <source>
        <dbReference type="ARBA" id="ARBA00022801"/>
    </source>
</evidence>
<gene>
    <name evidence="4" type="ORF">FHX50_001951</name>
</gene>
<dbReference type="InterPro" id="IPR006683">
    <property type="entry name" value="Thioestr_dom"/>
</dbReference>
<protein>
    <submittedName>
        <fullName evidence="4">Uncharacterized protein (TIGR00369 family)</fullName>
    </submittedName>
</protein>
<evidence type="ECO:0000256" key="1">
    <source>
        <dbReference type="ARBA" id="ARBA00008324"/>
    </source>
</evidence>
<dbReference type="Pfam" id="PF03061">
    <property type="entry name" value="4HBT"/>
    <property type="match status" value="1"/>
</dbReference>
<proteinExistence type="inferred from homology"/>
<name>A0A839QTL7_9MICO</name>
<dbReference type="InterPro" id="IPR029069">
    <property type="entry name" value="HotDog_dom_sf"/>
</dbReference>
<reference evidence="4 5" key="1">
    <citation type="submission" date="2020-08" db="EMBL/GenBank/DDBJ databases">
        <title>Sequencing the genomes of 1000 actinobacteria strains.</title>
        <authorList>
            <person name="Klenk H.-P."/>
        </authorList>
    </citation>
    <scope>NUCLEOTIDE SEQUENCE [LARGE SCALE GENOMIC DNA]</scope>
    <source>
        <strain evidence="4 5">DSM 23040</strain>
    </source>
</reference>
<organism evidence="4 5">
    <name type="scientific">Helcobacillus massiliensis</name>
    <dbReference type="NCBI Taxonomy" id="521392"/>
    <lineage>
        <taxon>Bacteria</taxon>
        <taxon>Bacillati</taxon>
        <taxon>Actinomycetota</taxon>
        <taxon>Actinomycetes</taxon>
        <taxon>Micrococcales</taxon>
        <taxon>Dermabacteraceae</taxon>
        <taxon>Helcobacillus</taxon>
    </lineage>
</organism>
<dbReference type="PANTHER" id="PTHR43240">
    <property type="entry name" value="1,4-DIHYDROXY-2-NAPHTHOYL-COA THIOESTERASE 1"/>
    <property type="match status" value="1"/>
</dbReference>
<dbReference type="NCBIfam" id="TIGR00369">
    <property type="entry name" value="unchar_dom_1"/>
    <property type="match status" value="1"/>
</dbReference>
<dbReference type="EMBL" id="JACHWP010000008">
    <property type="protein sequence ID" value="MBB3023654.1"/>
    <property type="molecule type" value="Genomic_DNA"/>
</dbReference>
<accession>A0A839QTL7</accession>
<dbReference type="AlphaFoldDB" id="A0A839QTL7"/>
<evidence type="ECO:0000259" key="3">
    <source>
        <dbReference type="Pfam" id="PF03061"/>
    </source>
</evidence>
<evidence type="ECO:0000313" key="5">
    <source>
        <dbReference type="Proteomes" id="UP000568050"/>
    </source>
</evidence>
<dbReference type="GO" id="GO:0005829">
    <property type="term" value="C:cytosol"/>
    <property type="evidence" value="ECO:0007669"/>
    <property type="project" value="TreeGrafter"/>
</dbReference>
<keyword evidence="5" id="KW-1185">Reference proteome</keyword>
<dbReference type="Gene3D" id="3.10.129.10">
    <property type="entry name" value="Hotdog Thioesterase"/>
    <property type="match status" value="1"/>
</dbReference>
<dbReference type="CDD" id="cd03443">
    <property type="entry name" value="PaaI_thioesterase"/>
    <property type="match status" value="1"/>
</dbReference>